<name>I5C7A1_9BACT</name>
<organism evidence="2 3">
    <name type="scientific">Nitritalea halalkaliphila LW7</name>
    <dbReference type="NCBI Taxonomy" id="1189621"/>
    <lineage>
        <taxon>Bacteria</taxon>
        <taxon>Pseudomonadati</taxon>
        <taxon>Bacteroidota</taxon>
        <taxon>Cytophagia</taxon>
        <taxon>Cytophagales</taxon>
        <taxon>Cyclobacteriaceae</taxon>
        <taxon>Nitritalea</taxon>
    </lineage>
</organism>
<dbReference type="EMBL" id="AJYA01000013">
    <property type="protein sequence ID" value="EIM77703.1"/>
    <property type="molecule type" value="Genomic_DNA"/>
</dbReference>
<keyword evidence="1" id="KW-1133">Transmembrane helix</keyword>
<dbReference type="RefSeq" id="WP_009053990.1">
    <property type="nucleotide sequence ID" value="NZ_AJYA01000013.1"/>
</dbReference>
<feature type="transmembrane region" description="Helical" evidence="1">
    <location>
        <begin position="50"/>
        <end position="66"/>
    </location>
</feature>
<keyword evidence="1" id="KW-0472">Membrane</keyword>
<feature type="transmembrane region" description="Helical" evidence="1">
    <location>
        <begin position="21"/>
        <end position="44"/>
    </location>
</feature>
<dbReference type="AlphaFoldDB" id="I5C7A1"/>
<dbReference type="OrthoDB" id="9802448at2"/>
<accession>I5C7A1</accession>
<protein>
    <submittedName>
        <fullName evidence="2">DNA mismatch repair protein MutS</fullName>
    </submittedName>
</protein>
<gene>
    <name evidence="2" type="ORF">A3SI_05964</name>
</gene>
<evidence type="ECO:0000313" key="2">
    <source>
        <dbReference type="EMBL" id="EIM77703.1"/>
    </source>
</evidence>
<comment type="caution">
    <text evidence="2">The sequence shown here is derived from an EMBL/GenBank/DDBJ whole genome shotgun (WGS) entry which is preliminary data.</text>
</comment>
<evidence type="ECO:0000256" key="1">
    <source>
        <dbReference type="SAM" id="Phobius"/>
    </source>
</evidence>
<proteinExistence type="predicted"/>
<dbReference type="STRING" id="1189621.A3SI_05964"/>
<evidence type="ECO:0000313" key="3">
    <source>
        <dbReference type="Proteomes" id="UP000005551"/>
    </source>
</evidence>
<dbReference type="Proteomes" id="UP000005551">
    <property type="component" value="Unassembled WGS sequence"/>
</dbReference>
<reference evidence="2 3" key="1">
    <citation type="submission" date="2012-05" db="EMBL/GenBank/DDBJ databases">
        <title>Genome sequence of Nitritalea halalkaliphila LW7.</title>
        <authorList>
            <person name="Jangir P.K."/>
            <person name="Singh A."/>
            <person name="Shivaji S."/>
            <person name="Sharma R."/>
        </authorList>
    </citation>
    <scope>NUCLEOTIDE SEQUENCE [LARGE SCALE GENOMIC DNA]</scope>
    <source>
        <strain evidence="2 3">LW7</strain>
    </source>
</reference>
<keyword evidence="3" id="KW-1185">Reference proteome</keyword>
<sequence>MALSFETREEHFRERQDKIKRLVFLLSLARLGLFAGLITFLILAVSEHPSYSLLFFLLLGGFLYLVKRTATAEKELRYCQERVRLAEGLRQKASRDFSGYPSGEAFKDSKHPYTSDLDVFGEHSVFQLLNYSPHADAQERLATLLAQANPKIHRQMLGGRL</sequence>
<keyword evidence="1" id="KW-0812">Transmembrane</keyword>